<proteinExistence type="predicted"/>
<evidence type="ECO:0000313" key="2">
    <source>
        <dbReference type="Proteomes" id="UP000005408"/>
    </source>
</evidence>
<organism evidence="1 2">
    <name type="scientific">Magallana gigas</name>
    <name type="common">Pacific oyster</name>
    <name type="synonym">Crassostrea gigas</name>
    <dbReference type="NCBI Taxonomy" id="29159"/>
    <lineage>
        <taxon>Eukaryota</taxon>
        <taxon>Metazoa</taxon>
        <taxon>Spiralia</taxon>
        <taxon>Lophotrochozoa</taxon>
        <taxon>Mollusca</taxon>
        <taxon>Bivalvia</taxon>
        <taxon>Autobranchia</taxon>
        <taxon>Pteriomorphia</taxon>
        <taxon>Ostreida</taxon>
        <taxon>Ostreoidea</taxon>
        <taxon>Ostreidae</taxon>
        <taxon>Magallana</taxon>
    </lineage>
</organism>
<dbReference type="AlphaFoldDB" id="A0A8W8NZ12"/>
<dbReference type="PANTHER" id="PTHR47526:SF3">
    <property type="entry name" value="PHD-TYPE DOMAIN-CONTAINING PROTEIN"/>
    <property type="match status" value="1"/>
</dbReference>
<evidence type="ECO:0008006" key="3">
    <source>
        <dbReference type="Google" id="ProtNLM"/>
    </source>
</evidence>
<accession>A0A8W8NZ12</accession>
<protein>
    <recommendedName>
        <fullName evidence="3">SWIM-type domain-containing protein</fullName>
    </recommendedName>
</protein>
<name>A0A8W8NZ12_MAGGI</name>
<evidence type="ECO:0000313" key="1">
    <source>
        <dbReference type="EnsemblMetazoa" id="G8759.1:cds"/>
    </source>
</evidence>
<dbReference type="EnsemblMetazoa" id="G8759.1">
    <property type="protein sequence ID" value="G8759.1:cds"/>
    <property type="gene ID" value="G8759"/>
</dbReference>
<dbReference type="PANTHER" id="PTHR47526">
    <property type="entry name" value="ATP-DEPENDENT DNA HELICASE"/>
    <property type="match status" value="1"/>
</dbReference>
<dbReference type="Proteomes" id="UP000005408">
    <property type="component" value="Unassembled WGS sequence"/>
</dbReference>
<reference evidence="1" key="1">
    <citation type="submission" date="2022-08" db="UniProtKB">
        <authorList>
            <consortium name="EnsemblMetazoa"/>
        </authorList>
    </citation>
    <scope>IDENTIFICATION</scope>
    <source>
        <strain evidence="1">05x7-T-G4-1.051#20</strain>
    </source>
</reference>
<keyword evidence="2" id="KW-1185">Reference proteome</keyword>
<sequence>MDVEFGEIYCYLVDSPGQFTRKTLKAYGSLEAYNFFLSGWVHTVYYSNLDCNDKCFLKAKVNRSQALSEKPHEALVCKKERWYHLECLLHVYGRVGEVCSHVAAILFKVEASVRLGYNKVACTSTPCMRNQTFTKKIEAVPLYQIIFKKPKKIDFHLSADPAPLDYDLVFESPDSFLQKLKQTNPTAVIFTVTDPIPNPPIPNPTLPKLLTSLYRSKFCSLSKTTLFKMP</sequence>